<keyword evidence="2" id="KW-0808">Transferase</keyword>
<dbReference type="SUPFAM" id="SSF56112">
    <property type="entry name" value="Protein kinase-like (PK-like)"/>
    <property type="match status" value="1"/>
</dbReference>
<dbReference type="InterPro" id="IPR000719">
    <property type="entry name" value="Prot_kinase_dom"/>
</dbReference>
<sequence length="121" mass="13993">MVTTGWLWNMQTKELSTIHEADLVPVSQDSNSKELFSVLPYIASEVLLYITGKEYTQKSDIYFFEIIMSEVFTGYPPYYNIPHAFGLAIKICKGLRPKIRCKVPKLLLDQINRYLDAEPQK</sequence>
<protein>
    <submittedName>
        <fullName evidence="2">Kinase-like domain-containing protein</fullName>
    </submittedName>
</protein>
<dbReference type="OrthoDB" id="2446928at2759"/>
<dbReference type="InterPro" id="IPR001245">
    <property type="entry name" value="Ser-Thr/Tyr_kinase_cat_dom"/>
</dbReference>
<comment type="caution">
    <text evidence="2">The sequence shown here is derived from an EMBL/GenBank/DDBJ whole genome shotgun (WGS) entry which is preliminary data.</text>
</comment>
<evidence type="ECO:0000313" key="3">
    <source>
        <dbReference type="Proteomes" id="UP000439903"/>
    </source>
</evidence>
<accession>A0A8H4AN54</accession>
<dbReference type="PROSITE" id="PS50011">
    <property type="entry name" value="PROTEIN_KINASE_DOM"/>
    <property type="match status" value="1"/>
</dbReference>
<dbReference type="Gene3D" id="1.10.510.10">
    <property type="entry name" value="Transferase(Phosphotransferase) domain 1"/>
    <property type="match status" value="1"/>
</dbReference>
<organism evidence="2 3">
    <name type="scientific">Gigaspora margarita</name>
    <dbReference type="NCBI Taxonomy" id="4874"/>
    <lineage>
        <taxon>Eukaryota</taxon>
        <taxon>Fungi</taxon>
        <taxon>Fungi incertae sedis</taxon>
        <taxon>Mucoromycota</taxon>
        <taxon>Glomeromycotina</taxon>
        <taxon>Glomeromycetes</taxon>
        <taxon>Diversisporales</taxon>
        <taxon>Gigasporaceae</taxon>
        <taxon>Gigaspora</taxon>
    </lineage>
</organism>
<feature type="domain" description="Protein kinase" evidence="1">
    <location>
        <begin position="1"/>
        <end position="121"/>
    </location>
</feature>
<proteinExistence type="predicted"/>
<name>A0A8H4AN54_GIGMA</name>
<dbReference type="AlphaFoldDB" id="A0A8H4AN54"/>
<dbReference type="InterPro" id="IPR011009">
    <property type="entry name" value="Kinase-like_dom_sf"/>
</dbReference>
<keyword evidence="3" id="KW-1185">Reference proteome</keyword>
<gene>
    <name evidence="2" type="ORF">F8M41_017494</name>
</gene>
<dbReference type="Proteomes" id="UP000439903">
    <property type="component" value="Unassembled WGS sequence"/>
</dbReference>
<keyword evidence="2" id="KW-0418">Kinase</keyword>
<evidence type="ECO:0000313" key="2">
    <source>
        <dbReference type="EMBL" id="KAF0514830.1"/>
    </source>
</evidence>
<dbReference type="Pfam" id="PF07714">
    <property type="entry name" value="PK_Tyr_Ser-Thr"/>
    <property type="match status" value="1"/>
</dbReference>
<dbReference type="GO" id="GO:0005524">
    <property type="term" value="F:ATP binding"/>
    <property type="evidence" value="ECO:0007669"/>
    <property type="project" value="InterPro"/>
</dbReference>
<evidence type="ECO:0000259" key="1">
    <source>
        <dbReference type="PROSITE" id="PS50011"/>
    </source>
</evidence>
<reference evidence="2 3" key="1">
    <citation type="journal article" date="2019" name="Environ. Microbiol.">
        <title>At the nexus of three kingdoms: the genome of the mycorrhizal fungus Gigaspora margarita provides insights into plant, endobacterial and fungal interactions.</title>
        <authorList>
            <person name="Venice F."/>
            <person name="Ghignone S."/>
            <person name="Salvioli di Fossalunga A."/>
            <person name="Amselem J."/>
            <person name="Novero M."/>
            <person name="Xianan X."/>
            <person name="Sedzielewska Toro K."/>
            <person name="Morin E."/>
            <person name="Lipzen A."/>
            <person name="Grigoriev I.V."/>
            <person name="Henrissat B."/>
            <person name="Martin F.M."/>
            <person name="Bonfante P."/>
        </authorList>
    </citation>
    <scope>NUCLEOTIDE SEQUENCE [LARGE SCALE GENOMIC DNA]</scope>
    <source>
        <strain evidence="2 3">BEG34</strain>
    </source>
</reference>
<dbReference type="GO" id="GO:0004672">
    <property type="term" value="F:protein kinase activity"/>
    <property type="evidence" value="ECO:0007669"/>
    <property type="project" value="InterPro"/>
</dbReference>
<dbReference type="EMBL" id="WTPW01000403">
    <property type="protein sequence ID" value="KAF0514830.1"/>
    <property type="molecule type" value="Genomic_DNA"/>
</dbReference>